<dbReference type="Gene3D" id="1.20.58.340">
    <property type="entry name" value="Magnesium transport protein CorA, transmembrane region"/>
    <property type="match status" value="1"/>
</dbReference>
<evidence type="ECO:0000256" key="4">
    <source>
        <dbReference type="ARBA" id="ARBA00022692"/>
    </source>
</evidence>
<keyword evidence="8 14" id="KW-1133">Transmembrane helix</keyword>
<dbReference type="EMBL" id="BTFZ01000012">
    <property type="protein sequence ID" value="GMM37801.1"/>
    <property type="molecule type" value="Genomic_DNA"/>
</dbReference>
<keyword evidence="6 14" id="KW-0460">Magnesium</keyword>
<evidence type="ECO:0000256" key="14">
    <source>
        <dbReference type="RuleBase" id="RU366042"/>
    </source>
</evidence>
<evidence type="ECO:0000256" key="2">
    <source>
        <dbReference type="ARBA" id="ARBA00009765"/>
    </source>
</evidence>
<dbReference type="Pfam" id="PF22099">
    <property type="entry name" value="MRS2-like"/>
    <property type="match status" value="1"/>
</dbReference>
<comment type="similarity">
    <text evidence="2 14">Belongs to the CorA metal ion transporter (MIT) (TC 1.A.35) family.</text>
</comment>
<dbReference type="GeneID" id="90075776"/>
<protein>
    <recommendedName>
        <fullName evidence="14">Magnesium transporter</fullName>
    </recommendedName>
</protein>
<dbReference type="Proteomes" id="UP001360560">
    <property type="component" value="Unassembled WGS sequence"/>
</dbReference>
<evidence type="ECO:0000256" key="5">
    <source>
        <dbReference type="ARBA" id="ARBA00022792"/>
    </source>
</evidence>
<evidence type="ECO:0000256" key="12">
    <source>
        <dbReference type="ARBA" id="ARBA00046105"/>
    </source>
</evidence>
<comment type="caution">
    <text evidence="16">The sequence shown here is derived from an EMBL/GenBank/DDBJ whole genome shotgun (WGS) entry which is preliminary data.</text>
</comment>
<feature type="compositionally biased region" description="Polar residues" evidence="15">
    <location>
        <begin position="449"/>
        <end position="460"/>
    </location>
</feature>
<feature type="region of interest" description="Disordered" evidence="15">
    <location>
        <begin position="501"/>
        <end position="526"/>
    </location>
</feature>
<dbReference type="RefSeq" id="XP_064854797.1">
    <property type="nucleotide sequence ID" value="XM_064998725.1"/>
</dbReference>
<proteinExistence type="inferred from homology"/>
<dbReference type="PANTHER" id="PTHR13890">
    <property type="entry name" value="RNA SPLICING PROTEIN MRS2, MITOCHONDRIAL"/>
    <property type="match status" value="1"/>
</dbReference>
<dbReference type="InterPro" id="IPR039204">
    <property type="entry name" value="MRS2-like"/>
</dbReference>
<evidence type="ECO:0000256" key="3">
    <source>
        <dbReference type="ARBA" id="ARBA00022448"/>
    </source>
</evidence>
<keyword evidence="11 14" id="KW-0472">Membrane</keyword>
<dbReference type="PANTHER" id="PTHR13890:SF27">
    <property type="entry name" value="MAGNESIUM TRANSPORTER MRS2, MITOCHONDRIAL"/>
    <property type="match status" value="1"/>
</dbReference>
<keyword evidence="3 14" id="KW-0813">Transport</keyword>
<dbReference type="SUPFAM" id="SSF144083">
    <property type="entry name" value="Magnesium transport protein CorA, transmembrane region"/>
    <property type="match status" value="1"/>
</dbReference>
<feature type="compositionally biased region" description="Low complexity" evidence="15">
    <location>
        <begin position="439"/>
        <end position="448"/>
    </location>
</feature>
<evidence type="ECO:0000256" key="6">
    <source>
        <dbReference type="ARBA" id="ARBA00022842"/>
    </source>
</evidence>
<evidence type="ECO:0000256" key="1">
    <source>
        <dbReference type="ARBA" id="ARBA00004448"/>
    </source>
</evidence>
<sequence>MRNSYSRLDIRSAQSSSFSSYLPNNDSQSNSRISLRRTNSSYSLTLKPVHINDNYVSCTTINVHGDIECMSKKYPKMDFLRKLDLYPRDLRKIDNSSIDIVPTVAVRKNCILVNLLHIKSIIMKDKIMIFDTSDSSSVSKLSLFIYDLQDKLKTNITQNTSFEFKALETILINVMSVLENDLNYHISKCTTVLTELENQIDRTKLRDLLIYSKALTNYSQKSLLIRNVLDELLETDEDLKGMYLTQIFNVQSSASDQVKSLEEITKKSQVSPSQISLVHNNTKDSSSMDSVMDSDGGNDFNFSEVEILLENYYTQCDEFVQQANSLISDIKSTEEIVNIILDSNRNSLMLYDLKITIYTLGFTVATTVPAFYGMNLKNFIEDSPYGFGMVVGISIFSALGITMVNFNKLRSVQRLTMMMGNDGNLDRFIKENMSIGTSSESSELSYSSKAPTNSSHPYITNPSNGPAVNKIIPKPSSSAYTNIIPGILQYQNNFMNRTAKSSNISSTSSTYHTNTIPSNSGSSEKSTQISLTKGSLRSRFSNWFYCYRFWSWKMQLEQLKRFEWALMKHRFFRKRLGKQHPMVDAKQKAMAWRWLIEEQQKK</sequence>
<dbReference type="InterPro" id="IPR045863">
    <property type="entry name" value="CorA_TM1_TM2"/>
</dbReference>
<organism evidence="16 17">
    <name type="scientific">Saccharomycopsis crataegensis</name>
    <dbReference type="NCBI Taxonomy" id="43959"/>
    <lineage>
        <taxon>Eukaryota</taxon>
        <taxon>Fungi</taxon>
        <taxon>Dikarya</taxon>
        <taxon>Ascomycota</taxon>
        <taxon>Saccharomycotina</taxon>
        <taxon>Saccharomycetes</taxon>
        <taxon>Saccharomycopsidaceae</taxon>
        <taxon>Saccharomycopsis</taxon>
    </lineage>
</organism>
<feature type="region of interest" description="Disordered" evidence="15">
    <location>
        <begin position="439"/>
        <end position="460"/>
    </location>
</feature>
<dbReference type="GO" id="GO:0005743">
    <property type="term" value="C:mitochondrial inner membrane"/>
    <property type="evidence" value="ECO:0007669"/>
    <property type="project" value="UniProtKB-SubCell"/>
</dbReference>
<evidence type="ECO:0000256" key="11">
    <source>
        <dbReference type="ARBA" id="ARBA00023136"/>
    </source>
</evidence>
<keyword evidence="10" id="KW-0496">Mitochondrion</keyword>
<evidence type="ECO:0000313" key="16">
    <source>
        <dbReference type="EMBL" id="GMM37801.1"/>
    </source>
</evidence>
<evidence type="ECO:0000313" key="17">
    <source>
        <dbReference type="Proteomes" id="UP001360560"/>
    </source>
</evidence>
<reference evidence="16 17" key="1">
    <citation type="journal article" date="2023" name="Elife">
        <title>Identification of key yeast species and microbe-microbe interactions impacting larval growth of Drosophila in the wild.</title>
        <authorList>
            <person name="Mure A."/>
            <person name="Sugiura Y."/>
            <person name="Maeda R."/>
            <person name="Honda K."/>
            <person name="Sakurai N."/>
            <person name="Takahashi Y."/>
            <person name="Watada M."/>
            <person name="Katoh T."/>
            <person name="Gotoh A."/>
            <person name="Gotoh Y."/>
            <person name="Taniguchi I."/>
            <person name="Nakamura K."/>
            <person name="Hayashi T."/>
            <person name="Katayama T."/>
            <person name="Uemura T."/>
            <person name="Hattori Y."/>
        </authorList>
    </citation>
    <scope>NUCLEOTIDE SEQUENCE [LARGE SCALE GENOMIC DNA]</scope>
    <source>
        <strain evidence="16 17">SC-9</strain>
    </source>
</reference>
<comment type="subcellular location">
    <subcellularLocation>
        <location evidence="1 14">Mitochondrion inner membrane</location>
        <topology evidence="1 14">Multi-pass membrane protein</topology>
    </subcellularLocation>
</comment>
<feature type="compositionally biased region" description="Low complexity" evidence="15">
    <location>
        <begin position="501"/>
        <end position="516"/>
    </location>
</feature>
<keyword evidence="5 14" id="KW-0999">Mitochondrion inner membrane</keyword>
<evidence type="ECO:0000256" key="7">
    <source>
        <dbReference type="ARBA" id="ARBA00022946"/>
    </source>
</evidence>
<evidence type="ECO:0000256" key="9">
    <source>
        <dbReference type="ARBA" id="ARBA00023065"/>
    </source>
</evidence>
<evidence type="ECO:0000256" key="15">
    <source>
        <dbReference type="SAM" id="MobiDB-lite"/>
    </source>
</evidence>
<feature type="compositionally biased region" description="Polar residues" evidence="15">
    <location>
        <begin position="517"/>
        <end position="526"/>
    </location>
</feature>
<dbReference type="AlphaFoldDB" id="A0AAV5QTB2"/>
<dbReference type="CDD" id="cd12823">
    <property type="entry name" value="Mrs2_Mfm1p-like"/>
    <property type="match status" value="1"/>
</dbReference>
<evidence type="ECO:0000256" key="13">
    <source>
        <dbReference type="ARBA" id="ARBA00046701"/>
    </source>
</evidence>
<keyword evidence="17" id="KW-1185">Reference proteome</keyword>
<gene>
    <name evidence="16" type="ORF">DASC09_051260</name>
</gene>
<comment type="subunit">
    <text evidence="13">Homopentamer. Forms homooligomers. Interacts with MFM1.</text>
</comment>
<dbReference type="GO" id="GO:0015095">
    <property type="term" value="F:magnesium ion transmembrane transporter activity"/>
    <property type="evidence" value="ECO:0007669"/>
    <property type="project" value="TreeGrafter"/>
</dbReference>
<dbReference type="GO" id="GO:0045016">
    <property type="term" value="P:mitochondrial magnesium ion transmembrane transport"/>
    <property type="evidence" value="ECO:0007669"/>
    <property type="project" value="TreeGrafter"/>
</dbReference>
<name>A0AAV5QTB2_9ASCO</name>
<feature type="transmembrane region" description="Helical" evidence="14">
    <location>
        <begin position="355"/>
        <end position="373"/>
    </location>
</feature>
<comment type="function">
    <text evidence="12">High-conductance magnesium-selective channel that mediates the influx of magnesium into the mitochondrial matrix. Essential for the splicing of mRNA group II introns in mitochondria by affecting mitochondrial magnesium concentrations, which are critical for group II intron splicing. It also suppresses a variety of mitochondrial intron mutations and its absence may disturb the assembly of mitochondrial membrane complexes.</text>
</comment>
<feature type="transmembrane region" description="Helical" evidence="14">
    <location>
        <begin position="385"/>
        <end position="406"/>
    </location>
</feature>
<accession>A0AAV5QTB2</accession>
<evidence type="ECO:0000256" key="10">
    <source>
        <dbReference type="ARBA" id="ARBA00023128"/>
    </source>
</evidence>
<keyword evidence="4 14" id="KW-0812">Transmembrane</keyword>
<keyword evidence="7" id="KW-0809">Transit peptide</keyword>
<keyword evidence="9 14" id="KW-0406">Ion transport</keyword>
<dbReference type="Gene3D" id="2.40.128.330">
    <property type="match status" value="1"/>
</dbReference>
<evidence type="ECO:0000256" key="8">
    <source>
        <dbReference type="ARBA" id="ARBA00022989"/>
    </source>
</evidence>